<keyword evidence="3" id="KW-1185">Reference proteome</keyword>
<keyword evidence="1" id="KW-0732">Signal</keyword>
<evidence type="ECO:0000256" key="1">
    <source>
        <dbReference type="SAM" id="SignalP"/>
    </source>
</evidence>
<dbReference type="AlphaFoldDB" id="A0A1I7GN50"/>
<proteinExistence type="predicted"/>
<feature type="chain" id="PRO_5011677050" evidence="1">
    <location>
        <begin position="21"/>
        <end position="228"/>
    </location>
</feature>
<organism evidence="2 3">
    <name type="scientific">Pustulibacterium marinum</name>
    <dbReference type="NCBI Taxonomy" id="1224947"/>
    <lineage>
        <taxon>Bacteria</taxon>
        <taxon>Pseudomonadati</taxon>
        <taxon>Bacteroidota</taxon>
        <taxon>Flavobacteriia</taxon>
        <taxon>Flavobacteriales</taxon>
        <taxon>Flavobacteriaceae</taxon>
        <taxon>Pustulibacterium</taxon>
    </lineage>
</organism>
<sequence length="228" mass="25398">MKTWCSFLCLGVFCLSTVYAQSTVIMSTLDPLLPSTASKTRIKINESPYMHLDDTVILNKQATAVDTLYYYPKGKVGQCYKALCHVPTKAIITLNLNDCCAGFLVFNRTERVRDECSVAFVNTTTHNKIVTVGFTSNVVPAGATVVLQDHNNSSLHSDVVTIQVDDFELTDANDAMTPAKLYHAFENKEWEHQKVSITHTLPINHVFLQKESLKIIISDTKLSIGNPR</sequence>
<evidence type="ECO:0000313" key="2">
    <source>
        <dbReference type="EMBL" id="SFU49893.1"/>
    </source>
</evidence>
<accession>A0A1I7GN50</accession>
<reference evidence="2 3" key="1">
    <citation type="submission" date="2016-10" db="EMBL/GenBank/DDBJ databases">
        <authorList>
            <person name="de Groot N.N."/>
        </authorList>
    </citation>
    <scope>NUCLEOTIDE SEQUENCE [LARGE SCALE GENOMIC DNA]</scope>
    <source>
        <strain evidence="2 3">CGMCC 1.12333</strain>
    </source>
</reference>
<feature type="signal peptide" evidence="1">
    <location>
        <begin position="1"/>
        <end position="20"/>
    </location>
</feature>
<evidence type="ECO:0000313" key="3">
    <source>
        <dbReference type="Proteomes" id="UP000199138"/>
    </source>
</evidence>
<protein>
    <submittedName>
        <fullName evidence="2">Uncharacterized protein</fullName>
    </submittedName>
</protein>
<name>A0A1I7GN50_9FLAO</name>
<dbReference type="Proteomes" id="UP000199138">
    <property type="component" value="Unassembled WGS sequence"/>
</dbReference>
<gene>
    <name evidence="2" type="ORF">SAMN05216480_105109</name>
</gene>
<dbReference type="EMBL" id="FPBK01000005">
    <property type="protein sequence ID" value="SFU49893.1"/>
    <property type="molecule type" value="Genomic_DNA"/>
</dbReference>